<gene>
    <name evidence="2" type="ORF">L2764_12675</name>
</gene>
<dbReference type="EMBL" id="JAKIKS010000045">
    <property type="protein sequence ID" value="MCL1125308.1"/>
    <property type="molecule type" value="Genomic_DNA"/>
</dbReference>
<keyword evidence="1" id="KW-0732">Signal</keyword>
<dbReference type="InterPro" id="IPR045398">
    <property type="entry name" value="DUF6515"/>
</dbReference>
<feature type="signal peptide" evidence="1">
    <location>
        <begin position="1"/>
        <end position="24"/>
    </location>
</feature>
<reference evidence="2 3" key="1">
    <citation type="submission" date="2022-01" db="EMBL/GenBank/DDBJ databases">
        <title>Whole genome-based taxonomy of the Shewanellaceae.</title>
        <authorList>
            <person name="Martin-Rodriguez A.J."/>
        </authorList>
    </citation>
    <scope>NUCLEOTIDE SEQUENCE [LARGE SCALE GENOMIC DNA]</scope>
    <source>
        <strain evidence="2 3">DSM 17177</strain>
    </source>
</reference>
<evidence type="ECO:0000256" key="1">
    <source>
        <dbReference type="SAM" id="SignalP"/>
    </source>
</evidence>
<evidence type="ECO:0000313" key="2">
    <source>
        <dbReference type="EMBL" id="MCL1125308.1"/>
    </source>
</evidence>
<feature type="chain" id="PRO_5046073833" evidence="1">
    <location>
        <begin position="25"/>
        <end position="200"/>
    </location>
</feature>
<proteinExistence type="predicted"/>
<dbReference type="Pfam" id="PF20125">
    <property type="entry name" value="DUF6515"/>
    <property type="match status" value="1"/>
</dbReference>
<keyword evidence="3" id="KW-1185">Reference proteome</keyword>
<comment type="caution">
    <text evidence="2">The sequence shown here is derived from an EMBL/GenBank/DDBJ whole genome shotgun (WGS) entry which is preliminary data.</text>
</comment>
<evidence type="ECO:0000313" key="3">
    <source>
        <dbReference type="Proteomes" id="UP001203423"/>
    </source>
</evidence>
<protein>
    <submittedName>
        <fullName evidence="2">DUF6515 family protein</fullName>
    </submittedName>
</protein>
<dbReference type="Proteomes" id="UP001203423">
    <property type="component" value="Unassembled WGS sequence"/>
</dbReference>
<sequence length="200" mass="23201">MKQASRYTLLLLIPSILFSPFTFSESHHYSEKHSNKKNEKVVVIVKKPKHKVGYKRKHMPKGATRVVVKKNNYYFYDGFYYRSVRGQYQVVASPHGARVKVLPAGYRRIVIGVTPYFIFEGTYYLYKENTRDYVVVTEPHSSNQVIKMSGQYIAGEVYSELPENTESVQRNGMQYFRYGSLYFLPQVSHGGVVYLAVKLN</sequence>
<organism evidence="2 3">
    <name type="scientific">Shewanella surugensis</name>
    <dbReference type="NCBI Taxonomy" id="212020"/>
    <lineage>
        <taxon>Bacteria</taxon>
        <taxon>Pseudomonadati</taxon>
        <taxon>Pseudomonadota</taxon>
        <taxon>Gammaproteobacteria</taxon>
        <taxon>Alteromonadales</taxon>
        <taxon>Shewanellaceae</taxon>
        <taxon>Shewanella</taxon>
    </lineage>
</organism>
<accession>A0ABT0LCB1</accession>
<name>A0ABT0LCB1_9GAMM</name>